<organism evidence="1 2">
    <name type="scientific">Dentiscutata erythropus</name>
    <dbReference type="NCBI Taxonomy" id="1348616"/>
    <lineage>
        <taxon>Eukaryota</taxon>
        <taxon>Fungi</taxon>
        <taxon>Fungi incertae sedis</taxon>
        <taxon>Mucoromycota</taxon>
        <taxon>Glomeromycotina</taxon>
        <taxon>Glomeromycetes</taxon>
        <taxon>Diversisporales</taxon>
        <taxon>Gigasporaceae</taxon>
        <taxon>Dentiscutata</taxon>
    </lineage>
</organism>
<keyword evidence="2" id="KW-1185">Reference proteome</keyword>
<accession>A0A9N9IGX9</accession>
<dbReference type="EMBL" id="CAJVPY010012472">
    <property type="protein sequence ID" value="CAG8734331.1"/>
    <property type="molecule type" value="Genomic_DNA"/>
</dbReference>
<sequence>MKFGGEILKCTKDQPPTRYLGIWIEYNSNQRTQLKKMEQRINHTTAAIRRAKVTDKQIKYIYNQVLNSQILYLAQNLIPKEKWIQKQEAKLRSTFKYKVNLPKDISNLIIHSGMGYKLFDLKSRIYRQAIIEFKERLESNQTYGTTTRIRTQTLQNKIWLTTPI</sequence>
<evidence type="ECO:0000313" key="2">
    <source>
        <dbReference type="Proteomes" id="UP000789405"/>
    </source>
</evidence>
<name>A0A9N9IGX9_9GLOM</name>
<gene>
    <name evidence="1" type="ORF">DERYTH_LOCUS15410</name>
</gene>
<proteinExistence type="predicted"/>
<evidence type="ECO:0000313" key="1">
    <source>
        <dbReference type="EMBL" id="CAG8734331.1"/>
    </source>
</evidence>
<dbReference type="Proteomes" id="UP000789405">
    <property type="component" value="Unassembled WGS sequence"/>
</dbReference>
<protein>
    <submittedName>
        <fullName evidence="1">8271_t:CDS:1</fullName>
    </submittedName>
</protein>
<dbReference type="AlphaFoldDB" id="A0A9N9IGX9"/>
<comment type="caution">
    <text evidence="1">The sequence shown here is derived from an EMBL/GenBank/DDBJ whole genome shotgun (WGS) entry which is preliminary data.</text>
</comment>
<reference evidence="1" key="1">
    <citation type="submission" date="2021-06" db="EMBL/GenBank/DDBJ databases">
        <authorList>
            <person name="Kallberg Y."/>
            <person name="Tangrot J."/>
            <person name="Rosling A."/>
        </authorList>
    </citation>
    <scope>NUCLEOTIDE SEQUENCE</scope>
    <source>
        <strain evidence="1">MA453B</strain>
    </source>
</reference>